<feature type="compositionally biased region" description="Basic and acidic residues" evidence="1">
    <location>
        <begin position="397"/>
        <end position="414"/>
    </location>
</feature>
<proteinExistence type="predicted"/>
<dbReference type="AlphaFoldDB" id="A0A9Q1FFZ1"/>
<organism evidence="2 3">
    <name type="scientific">Synaphobranchus kaupii</name>
    <name type="common">Kaup's arrowtooth eel</name>
    <dbReference type="NCBI Taxonomy" id="118154"/>
    <lineage>
        <taxon>Eukaryota</taxon>
        <taxon>Metazoa</taxon>
        <taxon>Chordata</taxon>
        <taxon>Craniata</taxon>
        <taxon>Vertebrata</taxon>
        <taxon>Euteleostomi</taxon>
        <taxon>Actinopterygii</taxon>
        <taxon>Neopterygii</taxon>
        <taxon>Teleostei</taxon>
        <taxon>Anguilliformes</taxon>
        <taxon>Synaphobranchidae</taxon>
        <taxon>Synaphobranchus</taxon>
    </lineage>
</organism>
<comment type="caution">
    <text evidence="2">The sequence shown here is derived from an EMBL/GenBank/DDBJ whole genome shotgun (WGS) entry which is preliminary data.</text>
</comment>
<feature type="region of interest" description="Disordered" evidence="1">
    <location>
        <begin position="126"/>
        <end position="499"/>
    </location>
</feature>
<protein>
    <submittedName>
        <fullName evidence="2">Uncharacterized protein</fullName>
    </submittedName>
</protein>
<feature type="compositionally biased region" description="Basic and acidic residues" evidence="1">
    <location>
        <begin position="428"/>
        <end position="447"/>
    </location>
</feature>
<evidence type="ECO:0000313" key="3">
    <source>
        <dbReference type="Proteomes" id="UP001152622"/>
    </source>
</evidence>
<feature type="compositionally biased region" description="Basic and acidic residues" evidence="1">
    <location>
        <begin position="373"/>
        <end position="384"/>
    </location>
</feature>
<sequence>MQTNGTRRDFGGSYSRQNGHTQTVPTLPDYLTIHCARCLNAHEYRQAGSTFRTAEMEAATEGTLETRYRRKGISEPNARPRSKRGLNDTENHTGAEGHHRQPQIRNNGMNIPLQRTVTFNLTGSDAHMMTTPKKKSLKVKSHKVKRSDVQMKLKEKHRLSDEKARKSSKHEKGDHSKRHKHRVQSNGLFKVKLDLNPFMKNKVHPKEHRDRKDMQSELERAGTVSKKAKLSSKDKKIKFKNGRDSHAVSETKRKSSKVSKTGHADHAKKLSQSTSAKQSHDISKKRVQSSRPKTSRKIDRVKHTEQGPCDLEAVDQEMSESYTPLRKRTKKGRQQDLSMEDDARECQASLVKSQEENSLSKRSKNSLETDGDSQERSTEREGERQPQSVNVIPQTSVKDDSNDETRTLELKEEESSGSCDVPVLQKMSPKEVSIEDQPAKLELKEGDEPPLVQGGTSLETEKMSRTDVTEETLRPSPNSSMLQAQVNSPDTSPTQEVQRANMLDMEEALLEQKPPLHAGSGNTESIQEEDPSVIQKPTTFTAEETGRESTNMMSVEGGTKQSSPGPVRPALGDQEEQHLQEMDQAQAELKPLVLSEQGSSDMLPNQESESKVVDTLTVEGEPKMESSPTPGSLGDNSDGAMMTDVPGTSPQASAGPALLQSHSTEPLAQAEVDGSSLVDPLAAPDSQPAADPSNQMTMGRPGPADIELDEENLSNNNSMKPDSSNPLFLQEYLPASDGSPKRKLRLILPERPRNRPITPLDKKIR</sequence>
<evidence type="ECO:0000256" key="1">
    <source>
        <dbReference type="SAM" id="MobiDB-lite"/>
    </source>
</evidence>
<reference evidence="2" key="1">
    <citation type="journal article" date="2023" name="Science">
        <title>Genome structures resolve the early diversification of teleost fishes.</title>
        <authorList>
            <person name="Parey E."/>
            <person name="Louis A."/>
            <person name="Montfort J."/>
            <person name="Bouchez O."/>
            <person name="Roques C."/>
            <person name="Iampietro C."/>
            <person name="Lluch J."/>
            <person name="Castinel A."/>
            <person name="Donnadieu C."/>
            <person name="Desvignes T."/>
            <person name="Floi Bucao C."/>
            <person name="Jouanno E."/>
            <person name="Wen M."/>
            <person name="Mejri S."/>
            <person name="Dirks R."/>
            <person name="Jansen H."/>
            <person name="Henkel C."/>
            <person name="Chen W.J."/>
            <person name="Zahm M."/>
            <person name="Cabau C."/>
            <person name="Klopp C."/>
            <person name="Thompson A.W."/>
            <person name="Robinson-Rechavi M."/>
            <person name="Braasch I."/>
            <person name="Lecointre G."/>
            <person name="Bobe J."/>
            <person name="Postlethwait J.H."/>
            <person name="Berthelot C."/>
            <person name="Roest Crollius H."/>
            <person name="Guiguen Y."/>
        </authorList>
    </citation>
    <scope>NUCLEOTIDE SEQUENCE</scope>
    <source>
        <strain evidence="2">WJC10195</strain>
    </source>
</reference>
<feature type="compositionally biased region" description="Polar residues" evidence="1">
    <location>
        <begin position="475"/>
        <end position="498"/>
    </location>
</feature>
<name>A0A9Q1FFZ1_SYNKA</name>
<feature type="compositionally biased region" description="Basic and acidic residues" evidence="1">
    <location>
        <begin position="241"/>
        <end position="253"/>
    </location>
</feature>
<gene>
    <name evidence="2" type="ORF">SKAU_G00203480</name>
</gene>
<feature type="region of interest" description="Disordered" evidence="1">
    <location>
        <begin position="55"/>
        <end position="111"/>
    </location>
</feature>
<evidence type="ECO:0000313" key="2">
    <source>
        <dbReference type="EMBL" id="KAJ8357554.1"/>
    </source>
</evidence>
<accession>A0A9Q1FFZ1</accession>
<feature type="compositionally biased region" description="Basic and acidic residues" evidence="1">
    <location>
        <begin position="85"/>
        <end position="99"/>
    </location>
</feature>
<feature type="compositionally biased region" description="Basic and acidic residues" evidence="1">
    <location>
        <begin position="459"/>
        <end position="473"/>
    </location>
</feature>
<dbReference type="EMBL" id="JAINUF010000006">
    <property type="protein sequence ID" value="KAJ8357554.1"/>
    <property type="molecule type" value="Genomic_DNA"/>
</dbReference>
<feature type="compositionally biased region" description="Basic and acidic residues" evidence="1">
    <location>
        <begin position="146"/>
        <end position="174"/>
    </location>
</feature>
<feature type="compositionally biased region" description="Polar residues" evidence="1">
    <location>
        <begin position="385"/>
        <end position="396"/>
    </location>
</feature>
<keyword evidence="3" id="KW-1185">Reference proteome</keyword>
<feature type="region of interest" description="Disordered" evidence="1">
    <location>
        <begin position="512"/>
        <end position="765"/>
    </location>
</feature>
<feature type="compositionally biased region" description="Polar residues" evidence="1">
    <location>
        <begin position="596"/>
        <end position="607"/>
    </location>
</feature>
<feature type="region of interest" description="Disordered" evidence="1">
    <location>
        <begin position="1"/>
        <end position="25"/>
    </location>
</feature>
<feature type="compositionally biased region" description="Basic and acidic residues" evidence="1">
    <location>
        <begin position="296"/>
        <end position="305"/>
    </location>
</feature>
<feature type="compositionally biased region" description="Basic residues" evidence="1">
    <location>
        <begin position="132"/>
        <end position="145"/>
    </location>
</feature>
<feature type="compositionally biased region" description="Basic residues" evidence="1">
    <location>
        <begin position="226"/>
        <end position="240"/>
    </location>
</feature>
<feature type="compositionally biased region" description="Basic and acidic residues" evidence="1">
    <location>
        <begin position="207"/>
        <end position="220"/>
    </location>
</feature>
<feature type="compositionally biased region" description="Low complexity" evidence="1">
    <location>
        <begin position="679"/>
        <end position="692"/>
    </location>
</feature>
<feature type="compositionally biased region" description="Polar residues" evidence="1">
    <location>
        <begin position="14"/>
        <end position="25"/>
    </location>
</feature>
<dbReference type="Proteomes" id="UP001152622">
    <property type="component" value="Chromosome 6"/>
</dbReference>
<feature type="compositionally biased region" description="Basic and acidic residues" evidence="1">
    <location>
        <begin position="1"/>
        <end position="10"/>
    </location>
</feature>
<dbReference type="OrthoDB" id="676979at2759"/>
<feature type="compositionally biased region" description="Polar residues" evidence="1">
    <location>
        <begin position="535"/>
        <end position="564"/>
    </location>
</feature>